<evidence type="ECO:0000313" key="3">
    <source>
        <dbReference type="Proteomes" id="UP001430953"/>
    </source>
</evidence>
<evidence type="ECO:0000256" key="1">
    <source>
        <dbReference type="SAM" id="MobiDB-lite"/>
    </source>
</evidence>
<organism evidence="2 3">
    <name type="scientific">Cardiocondyla obscurior</name>
    <dbReference type="NCBI Taxonomy" id="286306"/>
    <lineage>
        <taxon>Eukaryota</taxon>
        <taxon>Metazoa</taxon>
        <taxon>Ecdysozoa</taxon>
        <taxon>Arthropoda</taxon>
        <taxon>Hexapoda</taxon>
        <taxon>Insecta</taxon>
        <taxon>Pterygota</taxon>
        <taxon>Neoptera</taxon>
        <taxon>Endopterygota</taxon>
        <taxon>Hymenoptera</taxon>
        <taxon>Apocrita</taxon>
        <taxon>Aculeata</taxon>
        <taxon>Formicoidea</taxon>
        <taxon>Formicidae</taxon>
        <taxon>Myrmicinae</taxon>
        <taxon>Cardiocondyla</taxon>
    </lineage>
</organism>
<keyword evidence="3" id="KW-1185">Reference proteome</keyword>
<sequence>MVWRKKYRGKKKRRERAEIYRRLRDLIAAEKEAANQPPSSPPLSSFGAPEKTAPKDPQPGPSKPRGPRILSIQKGHFITVHRPPQIIETIDLTNSDTEVEVLGENPPKTIDRLFNKIISNCTSKENKC</sequence>
<feature type="region of interest" description="Disordered" evidence="1">
    <location>
        <begin position="30"/>
        <end position="71"/>
    </location>
</feature>
<accession>A0AAW2E5L3</accession>
<comment type="caution">
    <text evidence="2">The sequence shown here is derived from an EMBL/GenBank/DDBJ whole genome shotgun (WGS) entry which is preliminary data.</text>
</comment>
<dbReference type="AlphaFoldDB" id="A0AAW2E5L3"/>
<protein>
    <submittedName>
        <fullName evidence="2">Uncharacterized protein</fullName>
    </submittedName>
</protein>
<reference evidence="2 3" key="1">
    <citation type="submission" date="2023-03" db="EMBL/GenBank/DDBJ databases">
        <title>High recombination rates correlate with genetic variation in Cardiocondyla obscurior ants.</title>
        <authorList>
            <person name="Errbii M."/>
        </authorList>
    </citation>
    <scope>NUCLEOTIDE SEQUENCE [LARGE SCALE GENOMIC DNA]</scope>
    <source>
        <strain evidence="2">Alpha-2009</strain>
        <tissue evidence="2">Whole body</tissue>
    </source>
</reference>
<name>A0AAW2E5L3_9HYME</name>
<proteinExistence type="predicted"/>
<evidence type="ECO:0000313" key="2">
    <source>
        <dbReference type="EMBL" id="KAL0098968.1"/>
    </source>
</evidence>
<dbReference type="Proteomes" id="UP001430953">
    <property type="component" value="Unassembled WGS sequence"/>
</dbReference>
<dbReference type="EMBL" id="JADYXP020000030">
    <property type="protein sequence ID" value="KAL0098968.1"/>
    <property type="molecule type" value="Genomic_DNA"/>
</dbReference>
<gene>
    <name evidence="2" type="ORF">PUN28_020908</name>
</gene>